<evidence type="ECO:0000313" key="5">
    <source>
        <dbReference type="Proteomes" id="UP001156666"/>
    </source>
</evidence>
<dbReference type="Proteomes" id="UP001156666">
    <property type="component" value="Unassembled WGS sequence"/>
</dbReference>
<dbReference type="PANTHER" id="PTHR45726:SF3">
    <property type="entry name" value="LEUKOTRIENE A-4 HYDROLASE"/>
    <property type="match status" value="1"/>
</dbReference>
<dbReference type="InterPro" id="IPR034015">
    <property type="entry name" value="M1_LTA4H"/>
</dbReference>
<proteinExistence type="predicted"/>
<comment type="cofactor">
    <cofactor evidence="2">
        <name>Zn(2+)</name>
        <dbReference type="ChEBI" id="CHEBI:29105"/>
    </cofactor>
    <text evidence="2">Binds 1 zinc ion per subunit.</text>
</comment>
<feature type="active site" description="Proton donor" evidence="1">
    <location>
        <position position="409"/>
    </location>
</feature>
<dbReference type="Gene3D" id="1.10.390.10">
    <property type="entry name" value="Neutral Protease Domain 2"/>
    <property type="match status" value="1"/>
</dbReference>
<evidence type="ECO:0000313" key="4">
    <source>
        <dbReference type="EMBL" id="GLR16328.1"/>
    </source>
</evidence>
<dbReference type="InterPro" id="IPR027268">
    <property type="entry name" value="Peptidase_M4/M1_CTD_sf"/>
</dbReference>
<evidence type="ECO:0000256" key="1">
    <source>
        <dbReference type="PIRSR" id="PIRSR634015-1"/>
    </source>
</evidence>
<feature type="binding site" evidence="2">
    <location>
        <position position="323"/>
    </location>
    <ligand>
        <name>Zn(2+)</name>
        <dbReference type="ChEBI" id="CHEBI:29105"/>
        <note>catalytic</note>
    </ligand>
</feature>
<dbReference type="InterPro" id="IPR014782">
    <property type="entry name" value="Peptidase_M1_dom"/>
</dbReference>
<feature type="active site" description="Proton acceptor" evidence="1">
    <location>
        <position position="320"/>
    </location>
</feature>
<dbReference type="SUPFAM" id="SSF55486">
    <property type="entry name" value="Metalloproteases ('zincins'), catalytic domain"/>
    <property type="match status" value="1"/>
</dbReference>
<dbReference type="EMBL" id="BSOH01000005">
    <property type="protein sequence ID" value="GLR16328.1"/>
    <property type="molecule type" value="Genomic_DNA"/>
</dbReference>
<feature type="binding site" evidence="2">
    <location>
        <position position="342"/>
    </location>
    <ligand>
        <name>Zn(2+)</name>
        <dbReference type="ChEBI" id="CHEBI:29105"/>
        <note>catalytic</note>
    </ligand>
</feature>
<dbReference type="Pfam" id="PF01433">
    <property type="entry name" value="Peptidase_M1"/>
    <property type="match status" value="1"/>
</dbReference>
<name>A0AA37SKI0_9BACT</name>
<sequence length="583" mass="67212">MDIDFDVDKHQFKGKQVLKYTNNSPDTLDKVFYHLYFNAFQPGSMMDERSRTIQDPDPRVGERIAALTESEIGFQKVNSLKQDGKSLDYVVEGTILEVKLDKAILPGASTVFEMDFLGQVPLQIRRSGRDNKEGVDYSMTQWYPKLAEYDFMGWSANPYIGREFHGVWGDFEVNIKMDSKYKMGATGMLQNADKIGFGFQGENVEQPKLKKKVTWNWKADNVIDFAWVADRDFTHISKKAHDGTMMNFIFQPGEETTEKWEMLPEIMDEALKFMNANYGKYQFPQYTFIQGGDGGMEYPMITLITGERSLGSLVGVCIHEWMHSWYQFTLATNESLYSWMDEGFTSFASAEIMNHLATKGLIPGARVRDNVHAGSTMGYAMFSQSGMEEALSTHSDHYNTNTAYGRGSYTKGSVFLSQLEYIIGEKPFRKGLLRYYDTWKFKHPTPNDIIRIMEKESGIELDWYKEYFVYTTKFIDYGIVDVIESNGGSKISLERVGEMPMPVEVLIKKKDGSSELHYIPMRIMRGDKDFGDQKFVQQKDWPWTHRSYEFMSKVKASDIESIRIDPSLRMADVVMDNNEWMPK</sequence>
<dbReference type="GO" id="GO:0008237">
    <property type="term" value="F:metallopeptidase activity"/>
    <property type="evidence" value="ECO:0007669"/>
    <property type="project" value="InterPro"/>
</dbReference>
<comment type="caution">
    <text evidence="4">The sequence shown here is derived from an EMBL/GenBank/DDBJ whole genome shotgun (WGS) entry which is preliminary data.</text>
</comment>
<feature type="domain" description="Peptidase M1 membrane alanine aminopeptidase" evidence="3">
    <location>
        <begin position="270"/>
        <end position="463"/>
    </location>
</feature>
<dbReference type="PANTHER" id="PTHR45726">
    <property type="entry name" value="LEUKOTRIENE A-4 HYDROLASE"/>
    <property type="match status" value="1"/>
</dbReference>
<dbReference type="CDD" id="cd09604">
    <property type="entry name" value="M1_APN_like"/>
    <property type="match status" value="1"/>
</dbReference>
<dbReference type="GO" id="GO:0008270">
    <property type="term" value="F:zinc ion binding"/>
    <property type="evidence" value="ECO:0007669"/>
    <property type="project" value="InterPro"/>
</dbReference>
<dbReference type="AlphaFoldDB" id="A0AA37SKI0"/>
<gene>
    <name evidence="4" type="ORF">GCM10007940_09430</name>
</gene>
<keyword evidence="2" id="KW-0862">Zinc</keyword>
<feature type="binding site" evidence="2">
    <location>
        <position position="319"/>
    </location>
    <ligand>
        <name>Zn(2+)</name>
        <dbReference type="ChEBI" id="CHEBI:29105"/>
        <note>catalytic</note>
    </ligand>
</feature>
<reference evidence="4" key="2">
    <citation type="submission" date="2023-01" db="EMBL/GenBank/DDBJ databases">
        <title>Draft genome sequence of Portibacter lacus strain NBRC 108769.</title>
        <authorList>
            <person name="Sun Q."/>
            <person name="Mori K."/>
        </authorList>
    </citation>
    <scope>NUCLEOTIDE SEQUENCE</scope>
    <source>
        <strain evidence="4">NBRC 108769</strain>
    </source>
</reference>
<reference evidence="4" key="1">
    <citation type="journal article" date="2014" name="Int. J. Syst. Evol. Microbiol.">
        <title>Complete genome sequence of Corynebacterium casei LMG S-19264T (=DSM 44701T), isolated from a smear-ripened cheese.</title>
        <authorList>
            <consortium name="US DOE Joint Genome Institute (JGI-PGF)"/>
            <person name="Walter F."/>
            <person name="Albersmeier A."/>
            <person name="Kalinowski J."/>
            <person name="Ruckert C."/>
        </authorList>
    </citation>
    <scope>NUCLEOTIDE SEQUENCE</scope>
    <source>
        <strain evidence="4">NBRC 108769</strain>
    </source>
</reference>
<evidence type="ECO:0000259" key="3">
    <source>
        <dbReference type="Pfam" id="PF01433"/>
    </source>
</evidence>
<protein>
    <submittedName>
        <fullName evidence="4">Peptidase M1</fullName>
    </submittedName>
</protein>
<keyword evidence="5" id="KW-1185">Reference proteome</keyword>
<keyword evidence="2" id="KW-0479">Metal-binding</keyword>
<evidence type="ECO:0000256" key="2">
    <source>
        <dbReference type="PIRSR" id="PIRSR634015-3"/>
    </source>
</evidence>
<organism evidence="4 5">
    <name type="scientific">Portibacter lacus</name>
    <dbReference type="NCBI Taxonomy" id="1099794"/>
    <lineage>
        <taxon>Bacteria</taxon>
        <taxon>Pseudomonadati</taxon>
        <taxon>Bacteroidota</taxon>
        <taxon>Saprospiria</taxon>
        <taxon>Saprospirales</taxon>
        <taxon>Haliscomenobacteraceae</taxon>
        <taxon>Portibacter</taxon>
    </lineage>
</organism>
<accession>A0AA37SKI0</accession>